<keyword evidence="2" id="KW-1185">Reference proteome</keyword>
<evidence type="ECO:0000313" key="2">
    <source>
        <dbReference type="Proteomes" id="UP000824533"/>
    </source>
</evidence>
<protein>
    <submittedName>
        <fullName evidence="1">Uncharacterized protein</fullName>
    </submittedName>
</protein>
<dbReference type="Proteomes" id="UP000824533">
    <property type="component" value="Linkage Group LG01"/>
</dbReference>
<gene>
    <name evidence="1" type="ORF">K1T71_000054</name>
</gene>
<reference evidence="1 2" key="1">
    <citation type="journal article" date="2021" name="Front. Genet.">
        <title>Chromosome-Level Genome Assembly Reveals Significant Gene Expansion in the Toll and IMD Signaling Pathways of Dendrolimus kikuchii.</title>
        <authorList>
            <person name="Zhou J."/>
            <person name="Wu P."/>
            <person name="Xiong Z."/>
            <person name="Liu N."/>
            <person name="Zhao N."/>
            <person name="Ji M."/>
            <person name="Qiu Y."/>
            <person name="Yang B."/>
        </authorList>
    </citation>
    <scope>NUCLEOTIDE SEQUENCE [LARGE SCALE GENOMIC DNA]</scope>
    <source>
        <strain evidence="1">Ann1</strain>
    </source>
</reference>
<organism evidence="1 2">
    <name type="scientific">Dendrolimus kikuchii</name>
    <dbReference type="NCBI Taxonomy" id="765133"/>
    <lineage>
        <taxon>Eukaryota</taxon>
        <taxon>Metazoa</taxon>
        <taxon>Ecdysozoa</taxon>
        <taxon>Arthropoda</taxon>
        <taxon>Hexapoda</taxon>
        <taxon>Insecta</taxon>
        <taxon>Pterygota</taxon>
        <taxon>Neoptera</taxon>
        <taxon>Endopterygota</taxon>
        <taxon>Lepidoptera</taxon>
        <taxon>Glossata</taxon>
        <taxon>Ditrysia</taxon>
        <taxon>Bombycoidea</taxon>
        <taxon>Lasiocampidae</taxon>
        <taxon>Dendrolimus</taxon>
    </lineage>
</organism>
<proteinExistence type="predicted"/>
<comment type="caution">
    <text evidence="1">The sequence shown here is derived from an EMBL/GenBank/DDBJ whole genome shotgun (WGS) entry which is preliminary data.</text>
</comment>
<name>A0ACC1DJT1_9NEOP</name>
<accession>A0ACC1DJT1</accession>
<sequence>MANKEYYERWLKIKEELRNAVAEDERVQELAEGFIGIKPQATAVEIVARVYCKYCDLYNKLCDCYDQMEQVQRRPYIKKIIDAITCRLLELKMTLEEVEVFEFTYPENALQQMLMVPQDIQVLCPFFYPFEIREQEMQYIIDQIFAGNRIGDPTPTPSEIERKEEERIEMERIEQEEKDAVMKRKLAMGENIVESEPSVVYSPEELEEMRFRAEYDGHLFNIQRMERSRVVIREKAYKTYKDMNLYLELAGLKAPPAREELRIKAARLIQQIYRKFMEIKREHVRDYKLRAKLGMIMPSFKPPSAKNQLEIVKEKRRQFRKKYYEEWLEKSVKENARVLRLREGDIMEDISAEVRQWFQEWYNKVRLFDEYPWPEEGGSILVVRGETFTIEEFIEWRTAEEKRLKAEANSPKSKDQIKAEKLAAREEKKRLAMEARERERKKLLDYKKSRLNPNGDPGIYLTIGENIDAVREALNIYENQWKAVDCPDAPLDVIKGHILELITESAYQNAQLHLRPIVDEMMRLELNLLKNSLKVDYLAAGINKPPMSKKRKKPKKVKPPKPDKVSPTAMFQQLADEGIIKKYPNTTLDDYWGDQNYAAADMRAILWTPSFPPHCLGDVREQVRVKCILTLGSSCLNAKRTQLLVGPKAAGKRTLVYAIATETNSLLIDLSPMNVYNKFPGPKNLKTLFQFVNKISKLMQPTVILVDNADKMFYKKVPKEEKMYDPTRLQKDFFKEIIKPITMDDKILVLGTATEPWLAKGGQMFKVFPSTIMIPRTDYSSISFILSNILMQSHGVSRNFNVHSVAQVLRGYDINTIRKAIEALLAGDRTPQLYHKPLKPVEIVENVLEFEGATYTGTEEMLIFNEWYLTYSPWGQKYIDYMLMLESQLVYKEKADKKKAEKKG</sequence>
<dbReference type="EMBL" id="CM034387">
    <property type="protein sequence ID" value="KAJ0183631.1"/>
    <property type="molecule type" value="Genomic_DNA"/>
</dbReference>
<evidence type="ECO:0000313" key="1">
    <source>
        <dbReference type="EMBL" id="KAJ0183631.1"/>
    </source>
</evidence>